<name>A0A089LUZ6_9BACL</name>
<sequence length="93" mass="10441">MMMSDVSVFQPLKTNFSISSECLGKDITFLLEISGPDYDEGATLKLVNTLRRNGFSTIEDVVSVSAKRIQLLKWIGDKSFTQLLVLLKKAERN</sequence>
<dbReference type="AlphaFoldDB" id="A0A089LUZ6"/>
<proteinExistence type="predicted"/>
<evidence type="ECO:0000313" key="2">
    <source>
        <dbReference type="Proteomes" id="UP000029507"/>
    </source>
</evidence>
<reference evidence="1 2" key="1">
    <citation type="submission" date="2014-08" db="EMBL/GenBank/DDBJ databases">
        <title>Comparative genomics of the Paenibacillus odorifer group.</title>
        <authorList>
            <person name="den Bakker H.C."/>
            <person name="Tsai Y.-C."/>
            <person name="Martin N."/>
            <person name="Korlach J."/>
            <person name="Wiedmann M."/>
        </authorList>
    </citation>
    <scope>NUCLEOTIDE SEQUENCE [LARGE SCALE GENOMIC DNA]</scope>
    <source>
        <strain evidence="1 2">DSM 14472</strain>
    </source>
</reference>
<accession>A0A089LUZ6</accession>
<dbReference type="Gene3D" id="1.10.150.20">
    <property type="entry name" value="5' to 3' exonuclease, C-terminal subdomain"/>
    <property type="match status" value="1"/>
</dbReference>
<dbReference type="HOGENOM" id="CLU_2396888_0_0_9"/>
<dbReference type="SUPFAM" id="SSF47789">
    <property type="entry name" value="C-terminal domain of RNA polymerase alpha subunit"/>
    <property type="match status" value="1"/>
</dbReference>
<organism evidence="1 2">
    <name type="scientific">Paenibacillus stellifer</name>
    <dbReference type="NCBI Taxonomy" id="169760"/>
    <lineage>
        <taxon>Bacteria</taxon>
        <taxon>Bacillati</taxon>
        <taxon>Bacillota</taxon>
        <taxon>Bacilli</taxon>
        <taxon>Bacillales</taxon>
        <taxon>Paenibacillaceae</taxon>
        <taxon>Paenibacillus</taxon>
    </lineage>
</organism>
<dbReference type="EMBL" id="CP009286">
    <property type="protein sequence ID" value="AIQ63068.1"/>
    <property type="molecule type" value="Genomic_DNA"/>
</dbReference>
<dbReference type="Proteomes" id="UP000029507">
    <property type="component" value="Chromosome"/>
</dbReference>
<dbReference type="KEGG" id="pste:PSTEL_08125"/>
<protein>
    <submittedName>
        <fullName evidence="1">Uncharacterized protein</fullName>
    </submittedName>
</protein>
<gene>
    <name evidence="1" type="ORF">PSTEL_08125</name>
</gene>
<evidence type="ECO:0000313" key="1">
    <source>
        <dbReference type="EMBL" id="AIQ63068.1"/>
    </source>
</evidence>
<keyword evidence="2" id="KW-1185">Reference proteome</keyword>